<evidence type="ECO:0000313" key="11">
    <source>
        <dbReference type="Proteomes" id="UP000231259"/>
    </source>
</evidence>
<dbReference type="Gene3D" id="1.10.540.10">
    <property type="entry name" value="Acyl-CoA dehydrogenase/oxidase, N-terminal domain"/>
    <property type="match status" value="1"/>
</dbReference>
<comment type="similarity">
    <text evidence="2 6">Belongs to the acyl-CoA dehydrogenase family.</text>
</comment>
<dbReference type="PANTHER" id="PTHR43884">
    <property type="entry name" value="ACYL-COA DEHYDROGENASE"/>
    <property type="match status" value="1"/>
</dbReference>
<sequence length="427" mass="46832">MPQETDGGALELVAADRPPRPIAGMEQLMTLDNATSEMQSGPDFSQDPGHEMIRDQVRSFFQRHLPETGIRAADRARKIPDDILHIIADLGWHGLTISERFGGAGADVTYAAVLVEEVARRFPSMATDLVGFFMGARTISEHGSAAQKTEWLPKMATGAFTFAFAITEPDCGTDALRGKTRAERQGDGSWKINGRKLYTSFAAEADAVLVLARTAPHPEGKPARGLSLLMTPTDQPGFEARRMELMAHRAACTCETYYDDAIAPADGLLGEEGRGFYQLIRTLDEERILAAAIYIGIMQGVLDQAVQYAQERIAFERPIGAFQAVQHPLADIATDLEHARLFTMKAAWMISRGIECSSQAAMAKVFASEGAQRATDRGMRVLAGYGLIEESPMERLFRDARLGLFSPVSNEMSRNFIGERLGLPRSY</sequence>
<evidence type="ECO:0008006" key="12">
    <source>
        <dbReference type="Google" id="ProtNLM"/>
    </source>
</evidence>
<evidence type="ECO:0000259" key="7">
    <source>
        <dbReference type="Pfam" id="PF00441"/>
    </source>
</evidence>
<dbReference type="SUPFAM" id="SSF56645">
    <property type="entry name" value="Acyl-CoA dehydrogenase NM domain-like"/>
    <property type="match status" value="1"/>
</dbReference>
<evidence type="ECO:0000313" key="10">
    <source>
        <dbReference type="EMBL" id="PIL17137.1"/>
    </source>
</evidence>
<dbReference type="Gene3D" id="1.20.140.10">
    <property type="entry name" value="Butyryl-CoA Dehydrogenase, subunit A, domain 3"/>
    <property type="match status" value="1"/>
</dbReference>
<accession>A0A2G8R6H2</accession>
<dbReference type="GO" id="GO:0003995">
    <property type="term" value="F:acyl-CoA dehydrogenase activity"/>
    <property type="evidence" value="ECO:0007669"/>
    <property type="project" value="TreeGrafter"/>
</dbReference>
<dbReference type="Pfam" id="PF00441">
    <property type="entry name" value="Acyl-CoA_dh_1"/>
    <property type="match status" value="1"/>
</dbReference>
<dbReference type="OrthoDB" id="9775090at2"/>
<dbReference type="Pfam" id="PF02770">
    <property type="entry name" value="Acyl-CoA_dh_M"/>
    <property type="match status" value="1"/>
</dbReference>
<comment type="cofactor">
    <cofactor evidence="1 6">
        <name>FAD</name>
        <dbReference type="ChEBI" id="CHEBI:57692"/>
    </cofactor>
</comment>
<reference evidence="10 11" key="1">
    <citation type="submission" date="2013-09" db="EMBL/GenBank/DDBJ databases">
        <title>Genome sequencing of Phaeobacter antarcticus sp. nov. SM1211.</title>
        <authorList>
            <person name="Zhang X.-Y."/>
            <person name="Liu C."/>
            <person name="Chen X.-L."/>
            <person name="Xie B.-B."/>
            <person name="Qin Q.-L."/>
            <person name="Rong J.-C."/>
            <person name="Zhang Y.-Z."/>
        </authorList>
    </citation>
    <scope>NUCLEOTIDE SEQUENCE [LARGE SCALE GENOMIC DNA]</scope>
    <source>
        <strain evidence="10 11">SM1211</strain>
    </source>
</reference>
<dbReference type="InterPro" id="IPR006091">
    <property type="entry name" value="Acyl-CoA_Oxase/DH_mid-dom"/>
</dbReference>
<dbReference type="InterPro" id="IPR013786">
    <property type="entry name" value="AcylCoA_DH/ox_N"/>
</dbReference>
<dbReference type="EMBL" id="AWWI01000170">
    <property type="protein sequence ID" value="PIL17137.1"/>
    <property type="molecule type" value="Genomic_DNA"/>
</dbReference>
<dbReference type="SUPFAM" id="SSF47203">
    <property type="entry name" value="Acyl-CoA dehydrogenase C-terminal domain-like"/>
    <property type="match status" value="1"/>
</dbReference>
<dbReference type="FunFam" id="1.20.140.10:FF:000001">
    <property type="entry name" value="Acyl-CoA dehydrogenase"/>
    <property type="match status" value="1"/>
</dbReference>
<protein>
    <recommendedName>
        <fullName evidence="12">Acyl-CoA dehydrogenase</fullName>
    </recommendedName>
</protein>
<evidence type="ECO:0000256" key="2">
    <source>
        <dbReference type="ARBA" id="ARBA00009347"/>
    </source>
</evidence>
<dbReference type="InterPro" id="IPR046373">
    <property type="entry name" value="Acyl-CoA_Oxase/DH_mid-dom_sf"/>
</dbReference>
<dbReference type="InterPro" id="IPR009100">
    <property type="entry name" value="AcylCoA_DH/oxidase_NM_dom_sf"/>
</dbReference>
<proteinExistence type="inferred from homology"/>
<evidence type="ECO:0000256" key="5">
    <source>
        <dbReference type="ARBA" id="ARBA00023002"/>
    </source>
</evidence>
<evidence type="ECO:0000256" key="3">
    <source>
        <dbReference type="ARBA" id="ARBA00022630"/>
    </source>
</evidence>
<name>A0A2G8R6H2_9RHOB</name>
<feature type="domain" description="Acyl-CoA oxidase/dehydrogenase middle" evidence="8">
    <location>
        <begin position="163"/>
        <end position="260"/>
    </location>
</feature>
<evidence type="ECO:0000256" key="1">
    <source>
        <dbReference type="ARBA" id="ARBA00001974"/>
    </source>
</evidence>
<dbReference type="Gene3D" id="2.40.110.10">
    <property type="entry name" value="Butyryl-CoA Dehydrogenase, subunit A, domain 2"/>
    <property type="match status" value="1"/>
</dbReference>
<dbReference type="GO" id="GO:0050660">
    <property type="term" value="F:flavin adenine dinucleotide binding"/>
    <property type="evidence" value="ECO:0007669"/>
    <property type="project" value="InterPro"/>
</dbReference>
<keyword evidence="11" id="KW-1185">Reference proteome</keyword>
<evidence type="ECO:0000256" key="6">
    <source>
        <dbReference type="RuleBase" id="RU362125"/>
    </source>
</evidence>
<feature type="domain" description="Acyl-CoA dehydrogenase/oxidase N-terminal" evidence="9">
    <location>
        <begin position="49"/>
        <end position="158"/>
    </location>
</feature>
<dbReference type="InterPro" id="IPR037069">
    <property type="entry name" value="AcylCoA_DH/ox_N_sf"/>
</dbReference>
<dbReference type="InterPro" id="IPR036250">
    <property type="entry name" value="AcylCo_DH-like_C"/>
</dbReference>
<keyword evidence="4 6" id="KW-0274">FAD</keyword>
<evidence type="ECO:0000259" key="8">
    <source>
        <dbReference type="Pfam" id="PF02770"/>
    </source>
</evidence>
<comment type="caution">
    <text evidence="10">The sequence shown here is derived from an EMBL/GenBank/DDBJ whole genome shotgun (WGS) entry which is preliminary data.</text>
</comment>
<evidence type="ECO:0000259" key="9">
    <source>
        <dbReference type="Pfam" id="PF02771"/>
    </source>
</evidence>
<feature type="domain" description="Acyl-CoA dehydrogenase/oxidase C-terminal" evidence="7">
    <location>
        <begin position="273"/>
        <end position="421"/>
    </location>
</feature>
<evidence type="ECO:0000256" key="4">
    <source>
        <dbReference type="ARBA" id="ARBA00022827"/>
    </source>
</evidence>
<keyword evidence="5 6" id="KW-0560">Oxidoreductase</keyword>
<keyword evidence="3 6" id="KW-0285">Flavoprotein</keyword>
<organism evidence="10 11">
    <name type="scientific">Puniceibacterium antarcticum</name>
    <dbReference type="NCBI Taxonomy" id="1206336"/>
    <lineage>
        <taxon>Bacteria</taxon>
        <taxon>Pseudomonadati</taxon>
        <taxon>Pseudomonadota</taxon>
        <taxon>Alphaproteobacteria</taxon>
        <taxon>Rhodobacterales</taxon>
        <taxon>Paracoccaceae</taxon>
        <taxon>Puniceibacterium</taxon>
    </lineage>
</organism>
<dbReference type="AlphaFoldDB" id="A0A2G8R6H2"/>
<dbReference type="InterPro" id="IPR009075">
    <property type="entry name" value="AcylCo_DH/oxidase_C"/>
</dbReference>
<dbReference type="Proteomes" id="UP000231259">
    <property type="component" value="Unassembled WGS sequence"/>
</dbReference>
<dbReference type="Pfam" id="PF02771">
    <property type="entry name" value="Acyl-CoA_dh_N"/>
    <property type="match status" value="1"/>
</dbReference>
<gene>
    <name evidence="10" type="ORF">P775_24745</name>
</gene>
<dbReference type="PANTHER" id="PTHR43884:SF12">
    <property type="entry name" value="ISOVALERYL-COA DEHYDROGENASE, MITOCHONDRIAL-RELATED"/>
    <property type="match status" value="1"/>
</dbReference>